<name>A0ABX2XTA0_9GAMM</name>
<feature type="transmembrane region" description="Helical" evidence="1">
    <location>
        <begin position="119"/>
        <end position="139"/>
    </location>
</feature>
<protein>
    <recommendedName>
        <fullName evidence="4">Transmembrane protein</fullName>
    </recommendedName>
</protein>
<keyword evidence="3" id="KW-1185">Reference proteome</keyword>
<proteinExistence type="predicted"/>
<dbReference type="EMBL" id="LYOZ01000018">
    <property type="protein sequence ID" value="OCH97795.1"/>
    <property type="molecule type" value="Genomic_DNA"/>
</dbReference>
<feature type="transmembrane region" description="Helical" evidence="1">
    <location>
        <begin position="95"/>
        <end position="113"/>
    </location>
</feature>
<accession>A0ABX2XTA0</accession>
<evidence type="ECO:0000313" key="2">
    <source>
        <dbReference type="EMBL" id="OCH97795.1"/>
    </source>
</evidence>
<organism evidence="2 3">
    <name type="scientific">Legionella jamestowniensis</name>
    <dbReference type="NCBI Taxonomy" id="455"/>
    <lineage>
        <taxon>Bacteria</taxon>
        <taxon>Pseudomonadati</taxon>
        <taxon>Pseudomonadota</taxon>
        <taxon>Gammaproteobacteria</taxon>
        <taxon>Legionellales</taxon>
        <taxon>Legionellaceae</taxon>
        <taxon>Legionella</taxon>
    </lineage>
</organism>
<evidence type="ECO:0000313" key="3">
    <source>
        <dbReference type="Proteomes" id="UP000093336"/>
    </source>
</evidence>
<gene>
    <name evidence="2" type="ORF">A8135_00790</name>
</gene>
<dbReference type="Proteomes" id="UP000093336">
    <property type="component" value="Unassembled WGS sequence"/>
</dbReference>
<keyword evidence="1" id="KW-1133">Transmembrane helix</keyword>
<reference evidence="2 3" key="1">
    <citation type="submission" date="2016-05" db="EMBL/GenBank/DDBJ databases">
        <authorList>
            <person name="Prochazka B."/>
            <person name="Indra A."/>
            <person name="Hasenberger P."/>
            <person name="Blaschitz M."/>
            <person name="Wagner L."/>
            <person name="Wewalka G."/>
            <person name="Sorschag S."/>
            <person name="Schmid D."/>
            <person name="Ruppitsch W."/>
        </authorList>
    </citation>
    <scope>NUCLEOTIDE SEQUENCE [LARGE SCALE GENOMIC DNA]</scope>
    <source>
        <strain evidence="2 3">974010_12</strain>
    </source>
</reference>
<comment type="caution">
    <text evidence="2">The sequence shown here is derived from an EMBL/GenBank/DDBJ whole genome shotgun (WGS) entry which is preliminary data.</text>
</comment>
<evidence type="ECO:0000256" key="1">
    <source>
        <dbReference type="SAM" id="Phobius"/>
    </source>
</evidence>
<keyword evidence="1" id="KW-0472">Membrane</keyword>
<evidence type="ECO:0008006" key="4">
    <source>
        <dbReference type="Google" id="ProtNLM"/>
    </source>
</evidence>
<sequence length="262" mass="29981">MLQFASYKKHLKIIMRNFFNPFSGIIETRNTPHARTLRTSLKTKFSDTFYAFHGYLNNVGKPSNVGLFDYATLFISTAAFLFLQWCLNNKEHNRLAWLLFIPSAAINIPIYVARLAFSAVATLISAPVTLAVQGIVHFFNRDVREKALTIKLTTPTGYDRTLREFLKQEALDLESLEADLKPVDAERRHIVFARKTEDKKTHRITYSPIEGYDIKFEPQQKQAVAAFFKLNIGRIETRLEAAKAKINKPEEADEIYSAFTAP</sequence>
<keyword evidence="1" id="KW-0812">Transmembrane</keyword>
<feature type="transmembrane region" description="Helical" evidence="1">
    <location>
        <begin position="65"/>
        <end position="83"/>
    </location>
</feature>